<reference evidence="1" key="2">
    <citation type="journal article" date="2021" name="PeerJ">
        <title>Extensive microbial diversity within the chicken gut microbiome revealed by metagenomics and culture.</title>
        <authorList>
            <person name="Gilroy R."/>
            <person name="Ravi A."/>
            <person name="Getino M."/>
            <person name="Pursley I."/>
            <person name="Horton D.L."/>
            <person name="Alikhan N.F."/>
            <person name="Baker D."/>
            <person name="Gharbi K."/>
            <person name="Hall N."/>
            <person name="Watson M."/>
            <person name="Adriaenssens E.M."/>
            <person name="Foster-Nyarko E."/>
            <person name="Jarju S."/>
            <person name="Secka A."/>
            <person name="Antonio M."/>
            <person name="Oren A."/>
            <person name="Chaudhuri R.R."/>
            <person name="La Ragione R."/>
            <person name="Hildebrand F."/>
            <person name="Pallen M.J."/>
        </authorList>
    </citation>
    <scope>NUCLEOTIDE SEQUENCE</scope>
    <source>
        <strain evidence="1">10532</strain>
    </source>
</reference>
<gene>
    <name evidence="1" type="ORF">IAA81_05555</name>
</gene>
<dbReference type="EMBL" id="JADIMM010000073">
    <property type="protein sequence ID" value="MBO8457678.1"/>
    <property type="molecule type" value="Genomic_DNA"/>
</dbReference>
<dbReference type="AlphaFoldDB" id="A0A9D9HPY5"/>
<organism evidence="1 2">
    <name type="scientific">Candidatus Gallitreponema excrementavium</name>
    <dbReference type="NCBI Taxonomy" id="2840840"/>
    <lineage>
        <taxon>Bacteria</taxon>
        <taxon>Pseudomonadati</taxon>
        <taxon>Spirochaetota</taxon>
        <taxon>Spirochaetia</taxon>
        <taxon>Spirochaetales</taxon>
        <taxon>Candidatus Gallitreponema</taxon>
    </lineage>
</organism>
<comment type="caution">
    <text evidence="1">The sequence shown here is derived from an EMBL/GenBank/DDBJ whole genome shotgun (WGS) entry which is preliminary data.</text>
</comment>
<accession>A0A9D9HPY5</accession>
<proteinExistence type="predicted"/>
<sequence>MISIKSGLQKVFNFSKKTVYKPVSPLIIEKVAVLTRNSLKLPIKCNNIKECIIDLENTMKEVLFPDNEETLKLEADLERKISMISFCLENCVSGISSGEITRHINDINNLILPFGRSKTGL</sequence>
<evidence type="ECO:0000313" key="1">
    <source>
        <dbReference type="EMBL" id="MBO8457678.1"/>
    </source>
</evidence>
<evidence type="ECO:0000313" key="2">
    <source>
        <dbReference type="Proteomes" id="UP000823638"/>
    </source>
</evidence>
<protein>
    <submittedName>
        <fullName evidence="1">Uncharacterized protein</fullName>
    </submittedName>
</protein>
<dbReference type="Proteomes" id="UP000823638">
    <property type="component" value="Unassembled WGS sequence"/>
</dbReference>
<reference evidence="1" key="1">
    <citation type="submission" date="2020-10" db="EMBL/GenBank/DDBJ databases">
        <authorList>
            <person name="Gilroy R."/>
        </authorList>
    </citation>
    <scope>NUCLEOTIDE SEQUENCE</scope>
    <source>
        <strain evidence="1">10532</strain>
    </source>
</reference>
<name>A0A9D9HPY5_9SPIR</name>